<feature type="compositionally biased region" description="Basic and acidic residues" evidence="7">
    <location>
        <begin position="230"/>
        <end position="247"/>
    </location>
</feature>
<keyword evidence="4 6" id="KW-0698">rRNA processing</keyword>
<feature type="compositionally biased region" description="Basic and acidic residues" evidence="7">
    <location>
        <begin position="169"/>
        <end position="186"/>
    </location>
</feature>
<dbReference type="Pfam" id="PF06102">
    <property type="entry name" value="RRP36"/>
    <property type="match status" value="1"/>
</dbReference>
<evidence type="ECO:0000256" key="7">
    <source>
        <dbReference type="SAM" id="MobiDB-lite"/>
    </source>
</evidence>
<evidence type="ECO:0000256" key="5">
    <source>
        <dbReference type="ARBA" id="ARBA00023242"/>
    </source>
</evidence>
<dbReference type="InterPro" id="IPR009292">
    <property type="entry name" value="RRP36"/>
</dbReference>
<feature type="region of interest" description="Disordered" evidence="7">
    <location>
        <begin position="1"/>
        <end position="36"/>
    </location>
</feature>
<feature type="region of interest" description="Disordered" evidence="7">
    <location>
        <begin position="59"/>
        <end position="113"/>
    </location>
</feature>
<gene>
    <name evidence="8" type="ORF">CVLEPA_LOCUS9897</name>
</gene>
<accession>A0ABP0FJV7</accession>
<comment type="subcellular location">
    <subcellularLocation>
        <location evidence="1 6">Nucleus</location>
        <location evidence="1 6">Nucleolus</location>
    </subcellularLocation>
</comment>
<evidence type="ECO:0000256" key="6">
    <source>
        <dbReference type="RuleBase" id="RU368027"/>
    </source>
</evidence>
<reference evidence="8 9" key="1">
    <citation type="submission" date="2024-02" db="EMBL/GenBank/DDBJ databases">
        <authorList>
            <person name="Daric V."/>
            <person name="Darras S."/>
        </authorList>
    </citation>
    <scope>NUCLEOTIDE SEQUENCE [LARGE SCALE GENOMIC DNA]</scope>
</reference>
<evidence type="ECO:0000256" key="3">
    <source>
        <dbReference type="ARBA" id="ARBA00022517"/>
    </source>
</evidence>
<comment type="function">
    <text evidence="6">Component of the 90S pre-ribosome involved in the maturation of rRNAs. Required for early cleavages of the pre-RNAs in the 40S ribosomal subunit maturation pathway.</text>
</comment>
<organism evidence="8 9">
    <name type="scientific">Clavelina lepadiformis</name>
    <name type="common">Light-bulb sea squirt</name>
    <name type="synonym">Ascidia lepadiformis</name>
    <dbReference type="NCBI Taxonomy" id="159417"/>
    <lineage>
        <taxon>Eukaryota</taxon>
        <taxon>Metazoa</taxon>
        <taxon>Chordata</taxon>
        <taxon>Tunicata</taxon>
        <taxon>Ascidiacea</taxon>
        <taxon>Aplousobranchia</taxon>
        <taxon>Clavelinidae</taxon>
        <taxon>Clavelina</taxon>
    </lineage>
</organism>
<dbReference type="EMBL" id="CAWYQH010000068">
    <property type="protein sequence ID" value="CAK8679636.1"/>
    <property type="molecule type" value="Genomic_DNA"/>
</dbReference>
<comment type="subunit">
    <text evidence="6">Associates with 90S and pre-40S pre-ribosomal particles.</text>
</comment>
<evidence type="ECO:0000256" key="2">
    <source>
        <dbReference type="ARBA" id="ARBA00009418"/>
    </source>
</evidence>
<evidence type="ECO:0000313" key="9">
    <source>
        <dbReference type="Proteomes" id="UP001642483"/>
    </source>
</evidence>
<keyword evidence="6" id="KW-0687">Ribonucleoprotein</keyword>
<protein>
    <recommendedName>
        <fullName evidence="6">rRNA biogenesis protein RRP36</fullName>
    </recommendedName>
</protein>
<name>A0ABP0FJV7_CLALP</name>
<keyword evidence="5 6" id="KW-0539">Nucleus</keyword>
<evidence type="ECO:0000256" key="1">
    <source>
        <dbReference type="ARBA" id="ARBA00004604"/>
    </source>
</evidence>
<proteinExistence type="inferred from homology"/>
<dbReference type="PANTHER" id="PTHR21738:SF0">
    <property type="entry name" value="RIBOSOMAL RNA PROCESSING PROTEIN 36 HOMOLOG"/>
    <property type="match status" value="1"/>
</dbReference>
<feature type="region of interest" description="Disordered" evidence="7">
    <location>
        <begin position="217"/>
        <end position="257"/>
    </location>
</feature>
<feature type="region of interest" description="Disordered" evidence="7">
    <location>
        <begin position="167"/>
        <end position="186"/>
    </location>
</feature>
<sequence length="257" mass="30182">MEEDSSESDISVQDEAISSDELEQESSSRLWPSTDSNMTLEQMIQLQEQVGLKKFKAIKASTGMNTQENNKNEPKSGFKRKNKNRPQEISSKIRANKLQKVVPTKQSNARDPRFDNLCGSEFQEEIFNKSFSFLNNIREREMQTLRKQLHKSCDESQKTKIKYLLNRMKQQDEARKSREEKRSLERSLKKKERLKVELGIKRPYFLKNSEKKELLKKIKNEQLEKSGSLRKADGRKDKKLKSKESKLMPHSRRLITD</sequence>
<comment type="caution">
    <text evidence="8">The sequence shown here is derived from an EMBL/GenBank/DDBJ whole genome shotgun (WGS) entry which is preliminary data.</text>
</comment>
<evidence type="ECO:0000256" key="4">
    <source>
        <dbReference type="ARBA" id="ARBA00022552"/>
    </source>
</evidence>
<dbReference type="PANTHER" id="PTHR21738">
    <property type="entry name" value="RIBOSOMAL RNA PROCESSING PROTEIN 36 HOMOLOG"/>
    <property type="match status" value="1"/>
</dbReference>
<evidence type="ECO:0000313" key="8">
    <source>
        <dbReference type="EMBL" id="CAK8679636.1"/>
    </source>
</evidence>
<comment type="similarity">
    <text evidence="2 6">Belongs to the RRP36 family.</text>
</comment>
<feature type="compositionally biased region" description="Polar residues" evidence="7">
    <location>
        <begin position="25"/>
        <end position="36"/>
    </location>
</feature>
<keyword evidence="3 6" id="KW-0690">Ribosome biogenesis</keyword>
<dbReference type="Proteomes" id="UP001642483">
    <property type="component" value="Unassembled WGS sequence"/>
</dbReference>
<keyword evidence="9" id="KW-1185">Reference proteome</keyword>